<evidence type="ECO:0000259" key="4">
    <source>
        <dbReference type="PROSITE" id="PS51077"/>
    </source>
</evidence>
<feature type="domain" description="IclR-ED" evidence="5">
    <location>
        <begin position="82"/>
        <end position="270"/>
    </location>
</feature>
<dbReference type="PANTHER" id="PTHR30136">
    <property type="entry name" value="HELIX-TURN-HELIX TRANSCRIPTIONAL REGULATOR, ICLR FAMILY"/>
    <property type="match status" value="1"/>
</dbReference>
<dbReference type="Proteomes" id="UP001555826">
    <property type="component" value="Unassembled WGS sequence"/>
</dbReference>
<comment type="caution">
    <text evidence="6">The sequence shown here is derived from an EMBL/GenBank/DDBJ whole genome shotgun (WGS) entry which is preliminary data.</text>
</comment>
<protein>
    <submittedName>
        <fullName evidence="6">IclR family transcriptional regulator</fullName>
    </submittedName>
</protein>
<dbReference type="Pfam" id="PF09339">
    <property type="entry name" value="HTH_IclR"/>
    <property type="match status" value="1"/>
</dbReference>
<keyword evidence="3" id="KW-0804">Transcription</keyword>
<evidence type="ECO:0000259" key="5">
    <source>
        <dbReference type="PROSITE" id="PS51078"/>
    </source>
</evidence>
<dbReference type="RefSeq" id="WP_367640344.1">
    <property type="nucleotide sequence ID" value="NZ_JBFNQN010000015.1"/>
</dbReference>
<dbReference type="Pfam" id="PF01614">
    <property type="entry name" value="IclR_C"/>
    <property type="match status" value="1"/>
</dbReference>
<dbReference type="InterPro" id="IPR050707">
    <property type="entry name" value="HTH_MetabolicPath_Reg"/>
</dbReference>
<dbReference type="Gene3D" id="1.10.10.10">
    <property type="entry name" value="Winged helix-like DNA-binding domain superfamily/Winged helix DNA-binding domain"/>
    <property type="match status" value="1"/>
</dbReference>
<evidence type="ECO:0000256" key="2">
    <source>
        <dbReference type="ARBA" id="ARBA00023125"/>
    </source>
</evidence>
<gene>
    <name evidence="6" type="ORF">AB1207_20480</name>
</gene>
<sequence>MDEHEGNGSDGDPGRGPVKSAERTVRILQALAQPPYVLSVAQLQERTGYPRSSLHALLRTLVDLHWIEPPAGPTGGYGIGSQALLTGTAYLDRDPALPFALAAVEAVRDETRCTTHVARLEPAGAGGPGNVVYLATREAPDAHRTHSRVGRFLPAYATALGKALLAERSRAELDALLPGAELPPLTPDTVPDRAALDAELDEVRRRGWAVERGQNLPGTVCVGVRVEYRIPATDALSCSLPADLATDAEVERVAGVLGRAADRLARDLRAAGVR</sequence>
<keyword evidence="7" id="KW-1185">Reference proteome</keyword>
<dbReference type="InterPro" id="IPR029016">
    <property type="entry name" value="GAF-like_dom_sf"/>
</dbReference>
<dbReference type="SUPFAM" id="SSF46785">
    <property type="entry name" value="Winged helix' DNA-binding domain"/>
    <property type="match status" value="1"/>
</dbReference>
<dbReference type="InterPro" id="IPR014757">
    <property type="entry name" value="Tscrpt_reg_IclR_C"/>
</dbReference>
<dbReference type="Gene3D" id="3.30.450.40">
    <property type="match status" value="1"/>
</dbReference>
<dbReference type="PROSITE" id="PS51077">
    <property type="entry name" value="HTH_ICLR"/>
    <property type="match status" value="1"/>
</dbReference>
<dbReference type="SUPFAM" id="SSF55781">
    <property type="entry name" value="GAF domain-like"/>
    <property type="match status" value="1"/>
</dbReference>
<dbReference type="SMART" id="SM00346">
    <property type="entry name" value="HTH_ICLR"/>
    <property type="match status" value="1"/>
</dbReference>
<keyword evidence="2" id="KW-0238">DNA-binding</keyword>
<evidence type="ECO:0000256" key="3">
    <source>
        <dbReference type="ARBA" id="ARBA00023163"/>
    </source>
</evidence>
<dbReference type="EMBL" id="JBFNQN010000015">
    <property type="protein sequence ID" value="MEW9267135.1"/>
    <property type="molecule type" value="Genomic_DNA"/>
</dbReference>
<dbReference type="InterPro" id="IPR036390">
    <property type="entry name" value="WH_DNA-bd_sf"/>
</dbReference>
<dbReference type="InterPro" id="IPR005471">
    <property type="entry name" value="Tscrpt_reg_IclR_N"/>
</dbReference>
<evidence type="ECO:0000313" key="7">
    <source>
        <dbReference type="Proteomes" id="UP001555826"/>
    </source>
</evidence>
<name>A0ABV3PC22_9ACTN</name>
<feature type="domain" description="HTH iclR-type" evidence="4">
    <location>
        <begin position="18"/>
        <end position="81"/>
    </location>
</feature>
<reference evidence="6 7" key="1">
    <citation type="submission" date="2024-07" db="EMBL/GenBank/DDBJ databases">
        <authorList>
            <person name="Thanompreechachai J."/>
            <person name="Duangmal K."/>
        </authorList>
    </citation>
    <scope>NUCLEOTIDE SEQUENCE [LARGE SCALE GENOMIC DNA]</scope>
    <source>
        <strain evidence="6 7">KCTC 19886</strain>
    </source>
</reference>
<dbReference type="InterPro" id="IPR036388">
    <property type="entry name" value="WH-like_DNA-bd_sf"/>
</dbReference>
<evidence type="ECO:0000256" key="1">
    <source>
        <dbReference type="ARBA" id="ARBA00023015"/>
    </source>
</evidence>
<keyword evidence="1" id="KW-0805">Transcription regulation</keyword>
<dbReference type="PANTHER" id="PTHR30136:SF24">
    <property type="entry name" value="HTH-TYPE TRANSCRIPTIONAL REPRESSOR ALLR"/>
    <property type="match status" value="1"/>
</dbReference>
<accession>A0ABV3PC22</accession>
<evidence type="ECO:0000313" key="6">
    <source>
        <dbReference type="EMBL" id="MEW9267135.1"/>
    </source>
</evidence>
<organism evidence="6 7">
    <name type="scientific">Kineococcus endophyticus</name>
    <dbReference type="NCBI Taxonomy" id="1181883"/>
    <lineage>
        <taxon>Bacteria</taxon>
        <taxon>Bacillati</taxon>
        <taxon>Actinomycetota</taxon>
        <taxon>Actinomycetes</taxon>
        <taxon>Kineosporiales</taxon>
        <taxon>Kineosporiaceae</taxon>
        <taxon>Kineococcus</taxon>
    </lineage>
</organism>
<proteinExistence type="predicted"/>
<dbReference type="PROSITE" id="PS51078">
    <property type="entry name" value="ICLR_ED"/>
    <property type="match status" value="1"/>
</dbReference>